<keyword evidence="3 6" id="KW-0812">Transmembrane</keyword>
<proteinExistence type="inferred from homology"/>
<evidence type="ECO:0000256" key="2">
    <source>
        <dbReference type="ARBA" id="ARBA00006921"/>
    </source>
</evidence>
<dbReference type="GO" id="GO:0016020">
    <property type="term" value="C:membrane"/>
    <property type="evidence" value="ECO:0007669"/>
    <property type="project" value="UniProtKB-SubCell"/>
</dbReference>
<dbReference type="PANTHER" id="PTHR12483">
    <property type="entry name" value="SOLUTE CARRIER FAMILY 31 COPPER TRANSPORTERS"/>
    <property type="match status" value="1"/>
</dbReference>
<keyword evidence="4 6" id="KW-1133">Transmembrane helix</keyword>
<keyword evidence="6" id="KW-0813">Transport</keyword>
<evidence type="ECO:0000313" key="8">
    <source>
        <dbReference type="Proteomes" id="UP001175000"/>
    </source>
</evidence>
<dbReference type="Proteomes" id="UP001175000">
    <property type="component" value="Unassembled WGS sequence"/>
</dbReference>
<dbReference type="PANTHER" id="PTHR12483:SF73">
    <property type="entry name" value="COPPER TRANSPORT PROTEIN CTR3"/>
    <property type="match status" value="1"/>
</dbReference>
<dbReference type="EMBL" id="JAULSU010000001">
    <property type="protein sequence ID" value="KAK0631520.1"/>
    <property type="molecule type" value="Genomic_DNA"/>
</dbReference>
<sequence>MLWNWYTIDTCFISSSWHVRSAGMFAGSCIGVILLVMLLELLRRSVKEYDRYLVRKHLAGQTTAASSDRANILPKDSDVVTVAPLQNGYKPKLLEQAVRALLHTCQFAVAYFVMLLAMYYNGYIIICIFIGAYIGSFIFQWEAFGSASQTTAAREATVCCG</sequence>
<protein>
    <recommendedName>
        <fullName evidence="6">Copper transport protein</fullName>
    </recommendedName>
</protein>
<keyword evidence="5 6" id="KW-0472">Membrane</keyword>
<feature type="transmembrane region" description="Helical" evidence="6">
    <location>
        <begin position="22"/>
        <end position="42"/>
    </location>
</feature>
<comment type="similarity">
    <text evidence="2 6">Belongs to the copper transporter (Ctr) (TC 1.A.56) family. SLC31A subfamily.</text>
</comment>
<dbReference type="AlphaFoldDB" id="A0AA40CAX5"/>
<evidence type="ECO:0000256" key="3">
    <source>
        <dbReference type="ARBA" id="ARBA00022692"/>
    </source>
</evidence>
<accession>A0AA40CAX5</accession>
<keyword evidence="8" id="KW-1185">Reference proteome</keyword>
<keyword evidence="6" id="KW-0187">Copper transport</keyword>
<evidence type="ECO:0000256" key="5">
    <source>
        <dbReference type="ARBA" id="ARBA00023136"/>
    </source>
</evidence>
<keyword evidence="6" id="KW-0406">Ion transport</keyword>
<evidence type="ECO:0000256" key="1">
    <source>
        <dbReference type="ARBA" id="ARBA00004141"/>
    </source>
</evidence>
<comment type="caution">
    <text evidence="7">The sequence shown here is derived from an EMBL/GenBank/DDBJ whole genome shotgun (WGS) entry which is preliminary data.</text>
</comment>
<dbReference type="GO" id="GO:0005375">
    <property type="term" value="F:copper ion transmembrane transporter activity"/>
    <property type="evidence" value="ECO:0007669"/>
    <property type="project" value="UniProtKB-UniRule"/>
</dbReference>
<feature type="transmembrane region" description="Helical" evidence="6">
    <location>
        <begin position="123"/>
        <end position="144"/>
    </location>
</feature>
<evidence type="ECO:0000313" key="7">
    <source>
        <dbReference type="EMBL" id="KAK0631520.1"/>
    </source>
</evidence>
<gene>
    <name evidence="7" type="ORF">B0T14DRAFT_501852</name>
</gene>
<reference evidence="7" key="1">
    <citation type="submission" date="2023-06" db="EMBL/GenBank/DDBJ databases">
        <title>Genome-scale phylogeny and comparative genomics of the fungal order Sordariales.</title>
        <authorList>
            <consortium name="Lawrence Berkeley National Laboratory"/>
            <person name="Hensen N."/>
            <person name="Bonometti L."/>
            <person name="Westerberg I."/>
            <person name="Brannstrom I.O."/>
            <person name="Guillou S."/>
            <person name="Cros-Aarteil S."/>
            <person name="Calhoun S."/>
            <person name="Haridas S."/>
            <person name="Kuo A."/>
            <person name="Mondo S."/>
            <person name="Pangilinan J."/>
            <person name="Riley R."/>
            <person name="Labutti K."/>
            <person name="Andreopoulos B."/>
            <person name="Lipzen A."/>
            <person name="Chen C."/>
            <person name="Yanf M."/>
            <person name="Daum C."/>
            <person name="Ng V."/>
            <person name="Clum A."/>
            <person name="Steindorff A."/>
            <person name="Ohm R."/>
            <person name="Martin F."/>
            <person name="Silar P."/>
            <person name="Natvig D."/>
            <person name="Lalanne C."/>
            <person name="Gautier V."/>
            <person name="Ament-Velasquez S.L."/>
            <person name="Kruys A."/>
            <person name="Hutchinson M.I."/>
            <person name="Powell A.J."/>
            <person name="Barry K."/>
            <person name="Miller A.N."/>
            <person name="Grigoriev I.V."/>
            <person name="Debuchy R."/>
            <person name="Gladieux P."/>
            <person name="Thoren M.H."/>
            <person name="Johannesson H."/>
        </authorList>
    </citation>
    <scope>NUCLEOTIDE SEQUENCE</scope>
    <source>
        <strain evidence="7">CBS 606.72</strain>
    </source>
</reference>
<comment type="subcellular location">
    <subcellularLocation>
        <location evidence="1 6">Membrane</location>
        <topology evidence="1 6">Multi-pass membrane protein</topology>
    </subcellularLocation>
</comment>
<dbReference type="InterPro" id="IPR007274">
    <property type="entry name" value="Cop_transporter"/>
</dbReference>
<organism evidence="7 8">
    <name type="scientific">Immersiella caudata</name>
    <dbReference type="NCBI Taxonomy" id="314043"/>
    <lineage>
        <taxon>Eukaryota</taxon>
        <taxon>Fungi</taxon>
        <taxon>Dikarya</taxon>
        <taxon>Ascomycota</taxon>
        <taxon>Pezizomycotina</taxon>
        <taxon>Sordariomycetes</taxon>
        <taxon>Sordariomycetidae</taxon>
        <taxon>Sordariales</taxon>
        <taxon>Lasiosphaeriaceae</taxon>
        <taxon>Immersiella</taxon>
    </lineage>
</organism>
<keyword evidence="6" id="KW-0186">Copper</keyword>
<evidence type="ECO:0000256" key="6">
    <source>
        <dbReference type="RuleBase" id="RU367022"/>
    </source>
</evidence>
<name>A0AA40CAX5_9PEZI</name>
<dbReference type="Pfam" id="PF04145">
    <property type="entry name" value="Ctr"/>
    <property type="match status" value="1"/>
</dbReference>
<evidence type="ECO:0000256" key="4">
    <source>
        <dbReference type="ARBA" id="ARBA00022989"/>
    </source>
</evidence>